<accession>A0A1J5REF1</accession>
<dbReference type="InterPro" id="IPR006015">
    <property type="entry name" value="Universal_stress_UspA"/>
</dbReference>
<comment type="caution">
    <text evidence="3">The sequence shown here is derived from an EMBL/GenBank/DDBJ whole genome shotgun (WGS) entry which is preliminary data.</text>
</comment>
<evidence type="ECO:0000259" key="2">
    <source>
        <dbReference type="Pfam" id="PF00582"/>
    </source>
</evidence>
<evidence type="ECO:0000256" key="1">
    <source>
        <dbReference type="ARBA" id="ARBA00008791"/>
    </source>
</evidence>
<sequence>MTAYKSILAYLSDAATARQTLALALKVAVTHAARLRVLHVRPDATNAVPLVGEGMSGAMVEEMLALAETRAANRANELHGLFEQALADTPANAVWVEEVGQEEDLLALVGRLTDLVVMARPSPDSESAPLLALNAVLMESGRPLLLVPERPVQQVGRHVAVLWNGSAEASRAVAFAMPFLAGAEKVSIFSASEARSLAQPQALADYLACHGIKAETRVMPAGGTVETTLLGEVEKAGADMMVMGAYTHSRLRQLILGGVTRHILLHATLPVLMCH</sequence>
<dbReference type="CDD" id="cd00293">
    <property type="entry name" value="USP-like"/>
    <property type="match status" value="1"/>
</dbReference>
<dbReference type="Gene3D" id="3.40.50.12370">
    <property type="match status" value="1"/>
</dbReference>
<dbReference type="PANTHER" id="PTHR46268">
    <property type="entry name" value="STRESS RESPONSE PROTEIN NHAX"/>
    <property type="match status" value="1"/>
</dbReference>
<dbReference type="Pfam" id="PF00582">
    <property type="entry name" value="Usp"/>
    <property type="match status" value="1"/>
</dbReference>
<dbReference type="PANTHER" id="PTHR46268:SF15">
    <property type="entry name" value="UNIVERSAL STRESS PROTEIN HP_0031"/>
    <property type="match status" value="1"/>
</dbReference>
<feature type="domain" description="UspA" evidence="2">
    <location>
        <begin position="197"/>
        <end position="275"/>
    </location>
</feature>
<organism evidence="3">
    <name type="scientific">mine drainage metagenome</name>
    <dbReference type="NCBI Taxonomy" id="410659"/>
    <lineage>
        <taxon>unclassified sequences</taxon>
        <taxon>metagenomes</taxon>
        <taxon>ecological metagenomes</taxon>
    </lineage>
</organism>
<dbReference type="SUPFAM" id="SSF52402">
    <property type="entry name" value="Adenine nucleotide alpha hydrolases-like"/>
    <property type="match status" value="2"/>
</dbReference>
<reference evidence="3" key="1">
    <citation type="submission" date="2016-10" db="EMBL/GenBank/DDBJ databases">
        <title>Sequence of Gallionella enrichment culture.</title>
        <authorList>
            <person name="Poehlein A."/>
            <person name="Muehling M."/>
            <person name="Daniel R."/>
        </authorList>
    </citation>
    <scope>NUCLEOTIDE SEQUENCE</scope>
</reference>
<protein>
    <submittedName>
        <fullName evidence="3">Universal stress protein family protein</fullName>
    </submittedName>
</protein>
<dbReference type="InterPro" id="IPR006016">
    <property type="entry name" value="UspA"/>
</dbReference>
<dbReference type="PRINTS" id="PR01438">
    <property type="entry name" value="UNVRSLSTRESS"/>
</dbReference>
<evidence type="ECO:0000313" key="3">
    <source>
        <dbReference type="EMBL" id="OIQ94480.1"/>
    </source>
</evidence>
<gene>
    <name evidence="3" type="ORF">GALL_235300</name>
</gene>
<comment type="similarity">
    <text evidence="1">Belongs to the universal stress protein A family.</text>
</comment>
<proteinExistence type="inferred from homology"/>
<name>A0A1J5REF1_9ZZZZ</name>
<dbReference type="EMBL" id="MLJW01000185">
    <property type="protein sequence ID" value="OIQ94480.1"/>
    <property type="molecule type" value="Genomic_DNA"/>
</dbReference>
<dbReference type="AlphaFoldDB" id="A0A1J5REF1"/>